<dbReference type="InterPro" id="IPR020095">
    <property type="entry name" value="PsdUridine_synth_TruA_C"/>
</dbReference>
<dbReference type="PANTHER" id="PTHR11142:SF5">
    <property type="entry name" value="TRNA PSEUDOURIDINE(38_39) SYNTHASE"/>
    <property type="match status" value="1"/>
</dbReference>
<dbReference type="SUPFAM" id="SSF55120">
    <property type="entry name" value="Pseudouridine synthase"/>
    <property type="match status" value="1"/>
</dbReference>
<protein>
    <recommendedName>
        <fullName evidence="4">tRNA pseudouridine synthase</fullName>
        <ecNumber evidence="4">5.4.99.12</ecNumber>
    </recommendedName>
</protein>
<evidence type="ECO:0000256" key="5">
    <source>
        <dbReference type="SAM" id="Coils"/>
    </source>
</evidence>
<dbReference type="InterPro" id="IPR001406">
    <property type="entry name" value="PsdUridine_synth_TruA"/>
</dbReference>
<evidence type="ECO:0000256" key="3">
    <source>
        <dbReference type="ARBA" id="ARBA00023235"/>
    </source>
</evidence>
<evidence type="ECO:0000256" key="2">
    <source>
        <dbReference type="ARBA" id="ARBA00022694"/>
    </source>
</evidence>
<dbReference type="EMBL" id="CAXLJM020000007">
    <property type="protein sequence ID" value="CAL8072428.1"/>
    <property type="molecule type" value="Genomic_DNA"/>
</dbReference>
<evidence type="ECO:0000256" key="6">
    <source>
        <dbReference type="SAM" id="MobiDB-lite"/>
    </source>
</evidence>
<dbReference type="NCBIfam" id="TIGR00071">
    <property type="entry name" value="hisT_truA"/>
    <property type="match status" value="1"/>
</dbReference>
<evidence type="ECO:0000313" key="8">
    <source>
        <dbReference type="EMBL" id="CAL8072428.1"/>
    </source>
</evidence>
<sequence length="320" mass="36882">MVDSVPACGKDNSKLDYENWSKEDLITKIRKLECHVEQLRNVIAKRSKQQCLLELEGKRKRDEDDEESNENLSAESAERRVKKSRPFDFSRHSFRHVVLKFLYLGWDYQGLACQEDTNETIEAHLFRALTVTKLIEDRSKSNYNRCGRTDKGVSAFQQVISIDLRSKIVDGQETIDYCNLLNRVLPREIRAVAWAPVLKGFSARFDCIRRTYNYYFPRGGLNLQNMQTAANYLVGEHDFQNLCKQDKDKTTMRRVIKADIVAPDSPDGDSSLDMCKLVIVGQSFVWHQIRCIAAVLILVGKGLEEPEVVLELLNLEKYPK</sequence>
<dbReference type="InterPro" id="IPR020097">
    <property type="entry name" value="PsdUridine_synth_TruA_a/b_dom"/>
</dbReference>
<dbReference type="InterPro" id="IPR020103">
    <property type="entry name" value="PsdUridine_synth_cat_dom_sf"/>
</dbReference>
<dbReference type="Pfam" id="PF01416">
    <property type="entry name" value="PseudoU_synth_1"/>
    <property type="match status" value="1"/>
</dbReference>
<keyword evidence="9" id="KW-1185">Reference proteome</keyword>
<dbReference type="Gene3D" id="3.30.70.660">
    <property type="entry name" value="Pseudouridine synthase I, catalytic domain, C-terminal subdomain"/>
    <property type="match status" value="1"/>
</dbReference>
<comment type="similarity">
    <text evidence="1 4">Belongs to the tRNA pseudouridine synthase TruA family.</text>
</comment>
<proteinExistence type="inferred from homology"/>
<dbReference type="Proteomes" id="UP001642540">
    <property type="component" value="Unassembled WGS sequence"/>
</dbReference>
<gene>
    <name evidence="8" type="ORF">ODALV1_LOCUS2165</name>
</gene>
<keyword evidence="5" id="KW-0175">Coiled coil</keyword>
<organism evidence="8 9">
    <name type="scientific">Orchesella dallaii</name>
    <dbReference type="NCBI Taxonomy" id="48710"/>
    <lineage>
        <taxon>Eukaryota</taxon>
        <taxon>Metazoa</taxon>
        <taxon>Ecdysozoa</taxon>
        <taxon>Arthropoda</taxon>
        <taxon>Hexapoda</taxon>
        <taxon>Collembola</taxon>
        <taxon>Entomobryomorpha</taxon>
        <taxon>Entomobryoidea</taxon>
        <taxon>Orchesellidae</taxon>
        <taxon>Orchesellinae</taxon>
        <taxon>Orchesella</taxon>
    </lineage>
</organism>
<dbReference type="EC" id="5.4.99.12" evidence="4"/>
<dbReference type="Gene3D" id="3.30.70.580">
    <property type="entry name" value="Pseudouridine synthase I, catalytic domain, N-terminal subdomain"/>
    <property type="match status" value="1"/>
</dbReference>
<dbReference type="PANTHER" id="PTHR11142">
    <property type="entry name" value="PSEUDOURIDYLATE SYNTHASE"/>
    <property type="match status" value="1"/>
</dbReference>
<dbReference type="InterPro" id="IPR020094">
    <property type="entry name" value="TruA/RsuA/RluB/E/F_N"/>
</dbReference>
<name>A0ABP1PP46_9HEXA</name>
<comment type="catalytic activity">
    <reaction evidence="4">
        <text>uridine(38/39/40) in tRNA = pseudouridine(38/39/40) in tRNA</text>
        <dbReference type="Rhea" id="RHEA:22376"/>
        <dbReference type="Rhea" id="RHEA-COMP:10085"/>
        <dbReference type="Rhea" id="RHEA-COMP:10087"/>
        <dbReference type="ChEBI" id="CHEBI:65314"/>
        <dbReference type="ChEBI" id="CHEBI:65315"/>
        <dbReference type="EC" id="5.4.99.12"/>
    </reaction>
</comment>
<comment type="caution">
    <text evidence="8">The sequence shown here is derived from an EMBL/GenBank/DDBJ whole genome shotgun (WGS) entry which is preliminary data.</text>
</comment>
<evidence type="ECO:0000313" key="9">
    <source>
        <dbReference type="Proteomes" id="UP001642540"/>
    </source>
</evidence>
<feature type="region of interest" description="Disordered" evidence="6">
    <location>
        <begin position="58"/>
        <end position="77"/>
    </location>
</feature>
<evidence type="ECO:0000256" key="4">
    <source>
        <dbReference type="RuleBase" id="RU003792"/>
    </source>
</evidence>
<accession>A0ABP1PP46</accession>
<feature type="coiled-coil region" evidence="5">
    <location>
        <begin position="22"/>
        <end position="49"/>
    </location>
</feature>
<keyword evidence="3 4" id="KW-0413">Isomerase</keyword>
<evidence type="ECO:0000256" key="1">
    <source>
        <dbReference type="ARBA" id="ARBA00009375"/>
    </source>
</evidence>
<reference evidence="8 9" key="1">
    <citation type="submission" date="2024-08" db="EMBL/GenBank/DDBJ databases">
        <authorList>
            <person name="Cucini C."/>
            <person name="Frati F."/>
        </authorList>
    </citation>
    <scope>NUCLEOTIDE SEQUENCE [LARGE SCALE GENOMIC DNA]</scope>
</reference>
<keyword evidence="2 4" id="KW-0819">tRNA processing</keyword>
<feature type="domain" description="Pseudouridine synthase I TruA alpha/beta" evidence="7">
    <location>
        <begin position="229"/>
        <end position="317"/>
    </location>
</feature>
<evidence type="ECO:0000259" key="7">
    <source>
        <dbReference type="Pfam" id="PF01416"/>
    </source>
</evidence>